<dbReference type="InterPro" id="IPR006531">
    <property type="entry name" value="Gp5/Vgr_OB"/>
</dbReference>
<dbReference type="PANTHER" id="PTHR32305">
    <property type="match status" value="1"/>
</dbReference>
<proteinExistence type="inferred from homology"/>
<dbReference type="InterPro" id="IPR017847">
    <property type="entry name" value="T6SS_RhsGE_Vgr_subset"/>
</dbReference>
<evidence type="ECO:0000313" key="6">
    <source>
        <dbReference type="EMBL" id="PMS35433.1"/>
    </source>
</evidence>
<dbReference type="STRING" id="863227.GCA_000373005_03912"/>
<dbReference type="Pfam" id="PF04717">
    <property type="entry name" value="Phage_base_V"/>
    <property type="match status" value="1"/>
</dbReference>
<evidence type="ECO:0000313" key="7">
    <source>
        <dbReference type="Proteomes" id="UP000235777"/>
    </source>
</evidence>
<dbReference type="Gene3D" id="2.40.50.230">
    <property type="entry name" value="Gp5 N-terminal domain"/>
    <property type="match status" value="1"/>
</dbReference>
<evidence type="ECO:0000259" key="5">
    <source>
        <dbReference type="Pfam" id="PF22178"/>
    </source>
</evidence>
<dbReference type="EMBL" id="PNYC01000011">
    <property type="protein sequence ID" value="PMS35433.1"/>
    <property type="molecule type" value="Genomic_DNA"/>
</dbReference>
<dbReference type="SUPFAM" id="SSF69349">
    <property type="entry name" value="Phage fibre proteins"/>
    <property type="match status" value="1"/>
</dbReference>
<evidence type="ECO:0000256" key="3">
    <source>
        <dbReference type="ARBA" id="ARBA00022525"/>
    </source>
</evidence>
<evidence type="ECO:0000256" key="2">
    <source>
        <dbReference type="ARBA" id="ARBA00005558"/>
    </source>
</evidence>
<evidence type="ECO:0000259" key="4">
    <source>
        <dbReference type="Pfam" id="PF04717"/>
    </source>
</evidence>
<dbReference type="Gene3D" id="4.10.220.110">
    <property type="match status" value="1"/>
</dbReference>
<dbReference type="Proteomes" id="UP000235777">
    <property type="component" value="Unassembled WGS sequence"/>
</dbReference>
<dbReference type="SUPFAM" id="SSF69255">
    <property type="entry name" value="gp5 N-terminal domain-like"/>
    <property type="match status" value="1"/>
</dbReference>
<dbReference type="NCBIfam" id="TIGR03361">
    <property type="entry name" value="VI_Rhs_Vgr"/>
    <property type="match status" value="1"/>
</dbReference>
<dbReference type="Gene3D" id="2.30.110.50">
    <property type="match status" value="1"/>
</dbReference>
<dbReference type="InterPro" id="IPR006533">
    <property type="entry name" value="T6SS_Vgr_RhsGE"/>
</dbReference>
<dbReference type="Pfam" id="PF05954">
    <property type="entry name" value="Phage_GPD"/>
    <property type="match status" value="1"/>
</dbReference>
<dbReference type="SUPFAM" id="SSF69279">
    <property type="entry name" value="Phage tail proteins"/>
    <property type="match status" value="2"/>
</dbReference>
<dbReference type="PANTHER" id="PTHR32305:SF15">
    <property type="entry name" value="PROTEIN RHSA-RELATED"/>
    <property type="match status" value="1"/>
</dbReference>
<reference evidence="6 7" key="1">
    <citation type="submission" date="2018-01" db="EMBL/GenBank/DDBJ databases">
        <title>Whole genome analyses suggest that Burkholderia sensu lato contains two further novel genera in the rhizoxinica-symbiotica group Mycetohabitans gen. nov., and Trinickia gen. nov.: implications for the evolution of diazotrophy and nodulation in the Burkholderiaceae.</title>
        <authorList>
            <person name="Estrada-de los Santos P."/>
            <person name="Palmer M."/>
            <person name="Chavez-Ramirez B."/>
            <person name="Beukes C."/>
            <person name="Steenkamp E.T."/>
            <person name="Hirsch A.M."/>
            <person name="Manyaka P."/>
            <person name="Maluk M."/>
            <person name="Lafos M."/>
            <person name="Crook M."/>
            <person name="Gross E."/>
            <person name="Simon M.F."/>
            <person name="Bueno dos Reis Junior F."/>
            <person name="Poole P.S."/>
            <person name="Venter S.N."/>
            <person name="James E.K."/>
        </authorList>
    </citation>
    <scope>NUCLEOTIDE SEQUENCE [LARGE SCALE GENOMIC DNA]</scope>
    <source>
        <strain evidence="6 7">JPY 581</strain>
    </source>
</reference>
<keyword evidence="7" id="KW-1185">Reference proteome</keyword>
<dbReference type="RefSeq" id="WP_018442511.1">
    <property type="nucleotide sequence ID" value="NZ_KB890187.1"/>
</dbReference>
<accession>A0A2N7X110</accession>
<sequence length="715" mass="79237">MSFVSNEGGNGGLTGLGSGSPAAPLNAIGSFAGMASQVATLTGAPGAAAIGGASRTLQLAQTGLSLLGKTPASIADSINSLSGARPRLTQTNRFITFESPLGEDVLLISAAVIDEYVNRLPEVHLDLLSHQSDIEPEKLVGQRVKLTLKPSRMNASLTTIVSRSSENDRHFDGYVASFARVGNSGTVTRYEMTVVPWFWFLTRSTDCRIFQNKTAKQILIEIFQELGFHDYEFDLRTAQAPLEYIVMYQESYYNFCARLMEQEGMLWTFRYEKDKHVLVIGDTNSALPKVETLKAVPYYADSAASEREGIDRWDEAFEFRVGKISFRDFNYNQPSSSLMYVQAPTSRLKNPKIETTERYQYHSLYDHHDDGQRYARYAMEAEEAQARRFNGTGFVCAMTTMGRFTLVNHPNTAYDNKEYVALHVRHQAVNDYTRHAAEMPYRNEFTCQPFEVPYRPQRVTPKPYMQGTQAAIVVGPKGEEIYTDGSRVKLHFFWDRRGQYDGSDSMWVRVSQPWAGEGWGGSAIPRIGQEVIVAYNDGDPDNPVIVGRVFNGAAENPYKETSGQTMGIRSKTHRGSGFNELRFSDVNGSEEVFLHAQKDMTTVILDNETHTVDQGNRTVLVNTGDEVKQIGKGSLNESIALARTTTATTVEVNTAAKDGGGGTQVYQAERGIMHAVGASMITLAPEGIRLEHNGSVILIDDSGVMINGKRIDLNK</sequence>
<dbReference type="OrthoDB" id="1907165at2"/>
<comment type="similarity">
    <text evidence="2">Belongs to the VgrG protein family.</text>
</comment>
<gene>
    <name evidence="6" type="ORF">C0Z20_18265</name>
</gene>
<dbReference type="GO" id="GO:0005576">
    <property type="term" value="C:extracellular region"/>
    <property type="evidence" value="ECO:0007669"/>
    <property type="project" value="UniProtKB-SubCell"/>
</dbReference>
<organism evidence="6 7">
    <name type="scientific">Trinickia symbiotica</name>
    <dbReference type="NCBI Taxonomy" id="863227"/>
    <lineage>
        <taxon>Bacteria</taxon>
        <taxon>Pseudomonadati</taxon>
        <taxon>Pseudomonadota</taxon>
        <taxon>Betaproteobacteria</taxon>
        <taxon>Burkholderiales</taxon>
        <taxon>Burkholderiaceae</taxon>
        <taxon>Trinickia</taxon>
    </lineage>
</organism>
<comment type="subcellular location">
    <subcellularLocation>
        <location evidence="1">Secreted</location>
    </subcellularLocation>
</comment>
<dbReference type="Gene3D" id="2.20.220.20">
    <property type="match status" value="1"/>
</dbReference>
<dbReference type="AlphaFoldDB" id="A0A2N7X110"/>
<dbReference type="InterPro" id="IPR050708">
    <property type="entry name" value="T6SS_VgrG/RHS"/>
</dbReference>
<feature type="domain" description="Gp5/Type VI secretion system Vgr protein OB-fold" evidence="4">
    <location>
        <begin position="487"/>
        <end position="550"/>
    </location>
</feature>
<protein>
    <submittedName>
        <fullName evidence="6">Type VI secretion system tip protein VgrG</fullName>
    </submittedName>
</protein>
<dbReference type="InterPro" id="IPR037026">
    <property type="entry name" value="Vgr_OB-fold_dom_sf"/>
</dbReference>
<feature type="domain" description="Gp5/Type VI secretion system Vgr C-terminal trimerisation" evidence="5">
    <location>
        <begin position="566"/>
        <end position="646"/>
    </location>
</feature>
<dbReference type="Gene3D" id="3.55.50.10">
    <property type="entry name" value="Baseplate protein-like domains"/>
    <property type="match status" value="1"/>
</dbReference>
<evidence type="ECO:0000256" key="1">
    <source>
        <dbReference type="ARBA" id="ARBA00004613"/>
    </source>
</evidence>
<name>A0A2N7X110_9BURK</name>
<comment type="caution">
    <text evidence="6">The sequence shown here is derived from an EMBL/GenBank/DDBJ whole genome shotgun (WGS) entry which is preliminary data.</text>
</comment>
<dbReference type="NCBIfam" id="TIGR01646">
    <property type="entry name" value="vgr_GE"/>
    <property type="match status" value="1"/>
</dbReference>
<keyword evidence="3" id="KW-0964">Secreted</keyword>
<dbReference type="Pfam" id="PF22178">
    <property type="entry name" value="Gp5_trimer_C"/>
    <property type="match status" value="1"/>
</dbReference>
<dbReference type="InterPro" id="IPR054030">
    <property type="entry name" value="Gp5_Vgr_C"/>
</dbReference>